<dbReference type="AlphaFoldDB" id="A0A6J4STR0"/>
<dbReference type="FunFam" id="3.40.50.720:FF:000084">
    <property type="entry name" value="Short-chain dehydrogenase reductase"/>
    <property type="match status" value="1"/>
</dbReference>
<dbReference type="InterPro" id="IPR050259">
    <property type="entry name" value="SDR"/>
</dbReference>
<proteinExistence type="inferred from homology"/>
<dbReference type="EC" id="1.1.1.100" evidence="3"/>
<name>A0A6J4STR0_9ACTN</name>
<organism evidence="3">
    <name type="scientific">uncultured Rubrobacteraceae bacterium</name>
    <dbReference type="NCBI Taxonomy" id="349277"/>
    <lineage>
        <taxon>Bacteria</taxon>
        <taxon>Bacillati</taxon>
        <taxon>Actinomycetota</taxon>
        <taxon>Rubrobacteria</taxon>
        <taxon>Rubrobacterales</taxon>
        <taxon>Rubrobacteraceae</taxon>
        <taxon>environmental samples</taxon>
    </lineage>
</organism>
<evidence type="ECO:0000256" key="2">
    <source>
        <dbReference type="ARBA" id="ARBA00023002"/>
    </source>
</evidence>
<dbReference type="PRINTS" id="PR00080">
    <property type="entry name" value="SDRFAMILY"/>
</dbReference>
<accession>A0A6J4STR0</accession>
<dbReference type="Pfam" id="PF13561">
    <property type="entry name" value="adh_short_C2"/>
    <property type="match status" value="1"/>
</dbReference>
<dbReference type="PANTHER" id="PTHR42879">
    <property type="entry name" value="3-OXOACYL-(ACYL-CARRIER-PROTEIN) REDUCTASE"/>
    <property type="match status" value="1"/>
</dbReference>
<dbReference type="GO" id="GO:0004316">
    <property type="term" value="F:3-oxoacyl-[acyl-carrier-protein] reductase (NADPH) activity"/>
    <property type="evidence" value="ECO:0007669"/>
    <property type="project" value="UniProtKB-EC"/>
</dbReference>
<evidence type="ECO:0000313" key="3">
    <source>
        <dbReference type="EMBL" id="CAA9505038.1"/>
    </source>
</evidence>
<gene>
    <name evidence="3" type="ORF">AVDCRST_MAG12-2899</name>
</gene>
<dbReference type="Gene3D" id="3.40.50.720">
    <property type="entry name" value="NAD(P)-binding Rossmann-like Domain"/>
    <property type="match status" value="1"/>
</dbReference>
<dbReference type="EMBL" id="CADCVK010000409">
    <property type="protein sequence ID" value="CAA9505038.1"/>
    <property type="molecule type" value="Genomic_DNA"/>
</dbReference>
<protein>
    <submittedName>
        <fullName evidence="3">3-oxoacyl-[acyl-carrier protein] reductase</fullName>
        <ecNumber evidence="3">1.1.1.100</ecNumber>
    </submittedName>
</protein>
<reference evidence="3" key="1">
    <citation type="submission" date="2020-02" db="EMBL/GenBank/DDBJ databases">
        <authorList>
            <person name="Meier V. D."/>
        </authorList>
    </citation>
    <scope>NUCLEOTIDE SEQUENCE</scope>
    <source>
        <strain evidence="3">AVDCRST_MAG12</strain>
    </source>
</reference>
<keyword evidence="2 3" id="KW-0560">Oxidoreductase</keyword>
<evidence type="ECO:0000256" key="1">
    <source>
        <dbReference type="ARBA" id="ARBA00006484"/>
    </source>
</evidence>
<dbReference type="InterPro" id="IPR020904">
    <property type="entry name" value="Sc_DH/Rdtase_CS"/>
</dbReference>
<dbReference type="PRINTS" id="PR00081">
    <property type="entry name" value="GDHRDH"/>
</dbReference>
<dbReference type="InterPro" id="IPR036291">
    <property type="entry name" value="NAD(P)-bd_dom_sf"/>
</dbReference>
<dbReference type="SUPFAM" id="SSF51735">
    <property type="entry name" value="NAD(P)-binding Rossmann-fold domains"/>
    <property type="match status" value="1"/>
</dbReference>
<dbReference type="GO" id="GO:0032787">
    <property type="term" value="P:monocarboxylic acid metabolic process"/>
    <property type="evidence" value="ECO:0007669"/>
    <property type="project" value="UniProtKB-ARBA"/>
</dbReference>
<dbReference type="InterPro" id="IPR002347">
    <property type="entry name" value="SDR_fam"/>
</dbReference>
<dbReference type="PROSITE" id="PS00061">
    <property type="entry name" value="ADH_SHORT"/>
    <property type="match status" value="1"/>
</dbReference>
<sequence length="255" mass="26414">MSVLDGKVALVTGASRGVGAAIAKVLADQGAAVVVNYRKSERLAEEVAGSIRGRGGRALAVRADVTDEAAVVGMVERAAGELGPVDILVNNALPDYKFDPVGRKSFGEVGWDDFAQQLGGLKGALHCSQAVVPGMVEGGGGRIVSILSNLINNPVVPYHDYTTAKSALLGFSRNLAAELGPHNITVNMVAGGLIDETDASAPTTEEVRRLVASSTPLRRLGTPEDLARAVLMFASPWSGFVTGQYITCDGGLVMA</sequence>
<comment type="similarity">
    <text evidence="1">Belongs to the short-chain dehydrogenases/reductases (SDR) family.</text>
</comment>
<dbReference type="NCBIfam" id="NF006393">
    <property type="entry name" value="PRK08642.1"/>
    <property type="match status" value="1"/>
</dbReference>